<evidence type="ECO:0000313" key="1">
    <source>
        <dbReference type="EMBL" id="PNY10332.1"/>
    </source>
</evidence>
<dbReference type="EMBL" id="ASHM01003748">
    <property type="protein sequence ID" value="PNY10332.1"/>
    <property type="molecule type" value="Genomic_DNA"/>
</dbReference>
<accession>A0A2K3P4W4</accession>
<protein>
    <submittedName>
        <fullName evidence="1">Uncharacterized protein</fullName>
    </submittedName>
</protein>
<comment type="caution">
    <text evidence="1">The sequence shown here is derived from an EMBL/GenBank/DDBJ whole genome shotgun (WGS) entry which is preliminary data.</text>
</comment>
<reference evidence="1 2" key="1">
    <citation type="journal article" date="2014" name="Am. J. Bot.">
        <title>Genome assembly and annotation for red clover (Trifolium pratense; Fabaceae).</title>
        <authorList>
            <person name="Istvanek J."/>
            <person name="Jaros M."/>
            <person name="Krenek A."/>
            <person name="Repkova J."/>
        </authorList>
    </citation>
    <scope>NUCLEOTIDE SEQUENCE [LARGE SCALE GENOMIC DNA]</scope>
    <source>
        <strain evidence="2">cv. Tatra</strain>
        <tissue evidence="1">Young leaves</tissue>
    </source>
</reference>
<organism evidence="1 2">
    <name type="scientific">Trifolium pratense</name>
    <name type="common">Red clover</name>
    <dbReference type="NCBI Taxonomy" id="57577"/>
    <lineage>
        <taxon>Eukaryota</taxon>
        <taxon>Viridiplantae</taxon>
        <taxon>Streptophyta</taxon>
        <taxon>Embryophyta</taxon>
        <taxon>Tracheophyta</taxon>
        <taxon>Spermatophyta</taxon>
        <taxon>Magnoliopsida</taxon>
        <taxon>eudicotyledons</taxon>
        <taxon>Gunneridae</taxon>
        <taxon>Pentapetalae</taxon>
        <taxon>rosids</taxon>
        <taxon>fabids</taxon>
        <taxon>Fabales</taxon>
        <taxon>Fabaceae</taxon>
        <taxon>Papilionoideae</taxon>
        <taxon>50 kb inversion clade</taxon>
        <taxon>NPAAA clade</taxon>
        <taxon>Hologalegina</taxon>
        <taxon>IRL clade</taxon>
        <taxon>Trifolieae</taxon>
        <taxon>Trifolium</taxon>
    </lineage>
</organism>
<dbReference type="Proteomes" id="UP000236291">
    <property type="component" value="Unassembled WGS sequence"/>
</dbReference>
<name>A0A2K3P4W4_TRIPR</name>
<evidence type="ECO:0000313" key="2">
    <source>
        <dbReference type="Proteomes" id="UP000236291"/>
    </source>
</evidence>
<gene>
    <name evidence="1" type="ORF">L195_g006906</name>
</gene>
<dbReference type="AlphaFoldDB" id="A0A2K3P4W4"/>
<proteinExistence type="predicted"/>
<sequence length="146" mass="16219">MVVATCKTRERSTQSMIDVVWDLRTTLMGIPSGLIWASMDSKSVPEIDALGSSAHAEPTDKQDRLLKGYRVTSCRVVYTAVGPTYQRQGQEKLNNIVSCFQGKGVEHVRVVQPKAEMAAFLTPYLSHLSYLNSLTTNPFVNELQLV</sequence>
<reference evidence="1 2" key="2">
    <citation type="journal article" date="2017" name="Front. Plant Sci.">
        <title>Gene Classification and Mining of Molecular Markers Useful in Red Clover (Trifolium pratense) Breeding.</title>
        <authorList>
            <person name="Istvanek J."/>
            <person name="Dluhosova J."/>
            <person name="Dluhos P."/>
            <person name="Patkova L."/>
            <person name="Nedelnik J."/>
            <person name="Repkova J."/>
        </authorList>
    </citation>
    <scope>NUCLEOTIDE SEQUENCE [LARGE SCALE GENOMIC DNA]</scope>
    <source>
        <strain evidence="2">cv. Tatra</strain>
        <tissue evidence="1">Young leaves</tissue>
    </source>
</reference>